<protein>
    <recommendedName>
        <fullName evidence="1">Berberine/berberine-like domain-containing protein</fullName>
    </recommendedName>
</protein>
<dbReference type="GO" id="GO:0016491">
    <property type="term" value="F:oxidoreductase activity"/>
    <property type="evidence" value="ECO:0007669"/>
    <property type="project" value="InterPro"/>
</dbReference>
<proteinExistence type="predicted"/>
<evidence type="ECO:0000259" key="1">
    <source>
        <dbReference type="Pfam" id="PF08031"/>
    </source>
</evidence>
<gene>
    <name evidence="2" type="ORF">BJ878DRAFT_476257</name>
</gene>
<dbReference type="OrthoDB" id="9983560at2759"/>
<accession>A0A9P7ZBC5</accession>
<feature type="domain" description="Berberine/berberine-like" evidence="1">
    <location>
        <begin position="369"/>
        <end position="405"/>
    </location>
</feature>
<dbReference type="InterPro" id="IPR012951">
    <property type="entry name" value="BBE"/>
</dbReference>
<evidence type="ECO:0000313" key="3">
    <source>
        <dbReference type="Proteomes" id="UP000887226"/>
    </source>
</evidence>
<dbReference type="Proteomes" id="UP000887226">
    <property type="component" value="Unassembled WGS sequence"/>
</dbReference>
<dbReference type="Pfam" id="PF08031">
    <property type="entry name" value="BBE"/>
    <property type="match status" value="1"/>
</dbReference>
<dbReference type="EMBL" id="MU253745">
    <property type="protein sequence ID" value="KAG9248646.1"/>
    <property type="molecule type" value="Genomic_DNA"/>
</dbReference>
<reference evidence="2" key="1">
    <citation type="journal article" date="2021" name="IMA Fungus">
        <title>Genomic characterization of three marine fungi, including Emericellopsis atlantica sp. nov. with signatures of a generalist lifestyle and marine biomass degradation.</title>
        <authorList>
            <person name="Hagestad O.C."/>
            <person name="Hou L."/>
            <person name="Andersen J.H."/>
            <person name="Hansen E.H."/>
            <person name="Altermark B."/>
            <person name="Li C."/>
            <person name="Kuhnert E."/>
            <person name="Cox R.J."/>
            <person name="Crous P.W."/>
            <person name="Spatafora J.W."/>
            <person name="Lail K."/>
            <person name="Amirebrahimi M."/>
            <person name="Lipzen A."/>
            <person name="Pangilinan J."/>
            <person name="Andreopoulos W."/>
            <person name="Hayes R.D."/>
            <person name="Ng V."/>
            <person name="Grigoriev I.V."/>
            <person name="Jackson S.A."/>
            <person name="Sutton T.D.S."/>
            <person name="Dobson A.D.W."/>
            <person name="Rama T."/>
        </authorList>
    </citation>
    <scope>NUCLEOTIDE SEQUENCE</scope>
    <source>
        <strain evidence="2">TRa3180A</strain>
    </source>
</reference>
<dbReference type="AlphaFoldDB" id="A0A9P7ZBC5"/>
<keyword evidence="3" id="KW-1185">Reference proteome</keyword>
<dbReference type="Gene3D" id="3.30.465.10">
    <property type="match status" value="1"/>
</dbReference>
<organism evidence="2 3">
    <name type="scientific">Calycina marina</name>
    <dbReference type="NCBI Taxonomy" id="1763456"/>
    <lineage>
        <taxon>Eukaryota</taxon>
        <taxon>Fungi</taxon>
        <taxon>Dikarya</taxon>
        <taxon>Ascomycota</taxon>
        <taxon>Pezizomycotina</taxon>
        <taxon>Leotiomycetes</taxon>
        <taxon>Helotiales</taxon>
        <taxon>Pezizellaceae</taxon>
        <taxon>Calycina</taxon>
    </lineage>
</organism>
<dbReference type="GO" id="GO:0050660">
    <property type="term" value="F:flavin adenine dinucleotide binding"/>
    <property type="evidence" value="ECO:0007669"/>
    <property type="project" value="InterPro"/>
</dbReference>
<name>A0A9P7ZBC5_9HELO</name>
<dbReference type="InterPro" id="IPR016169">
    <property type="entry name" value="FAD-bd_PCMH_sub2"/>
</dbReference>
<comment type="caution">
    <text evidence="2">The sequence shown here is derived from an EMBL/GenBank/DDBJ whole genome shotgun (WGS) entry which is preliminary data.</text>
</comment>
<evidence type="ECO:0000313" key="2">
    <source>
        <dbReference type="EMBL" id="KAG9248646.1"/>
    </source>
</evidence>
<sequence length="412" mass="45570">MFIPGQGSHRQQRYTIKQPRCVSLLSMQDFGRYRWPDASLPLDDPVMDAIVDDGELVCCDSEPDRELTTIKQVQAAVYFARNRHIRLAMKYLAPIYEYSGKSDDECRDTGHGSVRRSSGSMRRRGGILEDVQPYGNNNLTIIAPGFSSATYPEENQDLFYALRGGGGATYGTIISVIARTHPQATTISSSLALGYSNTSAPVQDTPVTDAKPFWKGLSLYYRFARQIIDAGGFGFGCIYPLGNNNFSLTTSSILPTKPSNNSWTSCNNYVTLSRPSVSVPQTPLQQPPVPTVQEAEMALATAPTFAAIHLVSSREPSGTMTLSGITLHAMLFYKEQKPDMTPQQSVAAQNDINKYMDTWWVLTPGSGVYIKEADSDEPNWQQSFFGDLYPNLLSIKKARDPWNMYCPGDCGK</sequence>